<reference evidence="2" key="1">
    <citation type="submission" date="2019-04" db="EMBL/GenBank/DDBJ databases">
        <authorList>
            <person name="Elesinnla A.R."/>
            <person name="Adeleye I.A."/>
            <person name="Ayolabi C.I."/>
            <person name="Bessong P.O."/>
        </authorList>
    </citation>
    <scope>NUCLEOTIDE SEQUENCE</scope>
    <source>
        <strain evidence="2">FL100</strain>
    </source>
</reference>
<sequence>MAEFFTPVRSGSTTEGDPRVPRAGAGGEFTHRSQGAIRARDWPGSGQGS</sequence>
<accession>A0A5B8NGU9</accession>
<name>A0A5B8NGU9_9VIRU</name>
<evidence type="ECO:0000313" key="2">
    <source>
        <dbReference type="EMBL" id="QDZ38043.1"/>
    </source>
</evidence>
<dbReference type="InterPro" id="IPR013267">
    <property type="entry name" value="Hepatitis_TTV_Orf2a"/>
</dbReference>
<feature type="region of interest" description="Disordered" evidence="1">
    <location>
        <begin position="1"/>
        <end position="49"/>
    </location>
</feature>
<protein>
    <submittedName>
        <fullName evidence="2">PORF2a</fullName>
    </submittedName>
</protein>
<organism evidence="2">
    <name type="scientific">Torque teno virus</name>
    <dbReference type="NCBI Taxonomy" id="68887"/>
    <lineage>
        <taxon>Viruses</taxon>
        <taxon>Monodnaviria</taxon>
        <taxon>Shotokuvirae</taxon>
        <taxon>Commensaviricota</taxon>
        <taxon>Cardeaviricetes</taxon>
        <taxon>Sanitavirales</taxon>
        <taxon>Anelloviridae</taxon>
    </lineage>
</organism>
<dbReference type="EMBL" id="MK820644">
    <property type="protein sequence ID" value="QDZ38043.1"/>
    <property type="molecule type" value="Genomic_DNA"/>
</dbReference>
<dbReference type="Pfam" id="PF08197">
    <property type="entry name" value="TT_ORF2a"/>
    <property type="match status" value="1"/>
</dbReference>
<evidence type="ECO:0000256" key="1">
    <source>
        <dbReference type="SAM" id="MobiDB-lite"/>
    </source>
</evidence>
<proteinExistence type="predicted"/>